<sequence>MLEDESPTSLHSNDSGIAQHILRPPSQHHNENHRPSYRLFPIVEPAPPVSPISLQQKTLTKVAETHRKRSISLDDTARTAAARQNVTLRTVAVKRGRKVSVTDVTPMSTVQESPVQSPSNSILPRSSDDGSHSRPASVPGDYVRDSQTLPVQIDANVKPAWLSKQASSHPFAQPRGLGFSLTPSNLSKRLSDRQGPTRLRPNLTIEVKKETRPPPPPPKSPRHSANSSSSAAVSMHGDSSPSATASTPGSLARTGRIDTPIQTPATFNAKQQSFFPPQGALRVREVVVSTEKNGPPDTTRPRPSTQSKDRPTHQKPKAIHLDKPMPSLPLPSLPSSSFSDHIRKVREAEGTDQREQNTATRTHIVSQSPASTHKALASQAEDTGHSVKESSSPEFTPPVSSLNDVARSQEAPTETIRLSESAPKGHKTSTARESRPPVTEFDNRPQSLANLLQTVSADTKVFPILPTEGGPRPRSATPDGGSRFPKAPDSYSGDADPVKTLRDLNKQVEALHARYASLRADRLRLSTAISMSLRADKPGPDYANVLLDQHLTLNAINSSMDICFAKLKSLDCRKEEAVAALLANMKVKSGLEGARHPGSAKMHLSPTLAASSGRSTPEHAVEPKSLIPEMSKPSKPSPMLTPAFSSGTPTPTLLQQADGSALECPANSEKRNTVIKASPAEAVNTGSDPPLSPRSTNSGIYSPEEERHNLRRIRIKGAKAAKILGLVAQPGTGSSESSGITLPDEAPPKHSHTQKPSEVEVEMQLKQKTGEKVRSPLQAAPATAPPMRRPPPPPRQNTSESLSSVAASFVSSSPPDEHEVTTPRSQDLPFVLNGAKRGILQSIQVFVDDDILENYKGSGR</sequence>
<organism evidence="1 2">
    <name type="scientific">Vermiconidia calcicola</name>
    <dbReference type="NCBI Taxonomy" id="1690605"/>
    <lineage>
        <taxon>Eukaryota</taxon>
        <taxon>Fungi</taxon>
        <taxon>Dikarya</taxon>
        <taxon>Ascomycota</taxon>
        <taxon>Pezizomycotina</taxon>
        <taxon>Dothideomycetes</taxon>
        <taxon>Dothideomycetidae</taxon>
        <taxon>Mycosphaerellales</taxon>
        <taxon>Extremaceae</taxon>
        <taxon>Vermiconidia</taxon>
    </lineage>
</organism>
<proteinExistence type="predicted"/>
<evidence type="ECO:0000313" key="1">
    <source>
        <dbReference type="EMBL" id="KAK3711348.1"/>
    </source>
</evidence>
<protein>
    <submittedName>
        <fullName evidence="1">Uncharacterized protein</fullName>
    </submittedName>
</protein>
<name>A0ACC3N8Q2_9PEZI</name>
<dbReference type="Proteomes" id="UP001281147">
    <property type="component" value="Unassembled WGS sequence"/>
</dbReference>
<dbReference type="EMBL" id="JAUTXU010000077">
    <property type="protein sequence ID" value="KAK3711348.1"/>
    <property type="molecule type" value="Genomic_DNA"/>
</dbReference>
<evidence type="ECO:0000313" key="2">
    <source>
        <dbReference type="Proteomes" id="UP001281147"/>
    </source>
</evidence>
<comment type="caution">
    <text evidence="1">The sequence shown here is derived from an EMBL/GenBank/DDBJ whole genome shotgun (WGS) entry which is preliminary data.</text>
</comment>
<keyword evidence="2" id="KW-1185">Reference proteome</keyword>
<reference evidence="1" key="1">
    <citation type="submission" date="2023-07" db="EMBL/GenBank/DDBJ databases">
        <title>Black Yeasts Isolated from many extreme environments.</title>
        <authorList>
            <person name="Coleine C."/>
            <person name="Stajich J.E."/>
            <person name="Selbmann L."/>
        </authorList>
    </citation>
    <scope>NUCLEOTIDE SEQUENCE</scope>
    <source>
        <strain evidence="1">CCFEE 5714</strain>
    </source>
</reference>
<accession>A0ACC3N8Q2</accession>
<gene>
    <name evidence="1" type="ORF">LTR37_009728</name>
</gene>